<evidence type="ECO:0000313" key="2">
    <source>
        <dbReference type="Proteomes" id="UP001458946"/>
    </source>
</evidence>
<dbReference type="SUPFAM" id="SSF56801">
    <property type="entry name" value="Acetyl-CoA synthetase-like"/>
    <property type="match status" value="1"/>
</dbReference>
<name>A0ABP9VE97_9DEIO</name>
<dbReference type="InterPro" id="IPR042099">
    <property type="entry name" value="ANL_N_sf"/>
</dbReference>
<reference evidence="1 2" key="1">
    <citation type="submission" date="2024-02" db="EMBL/GenBank/DDBJ databases">
        <title>Deinococcus xinjiangensis NBRC 107630.</title>
        <authorList>
            <person name="Ichikawa N."/>
            <person name="Katano-Makiyama Y."/>
            <person name="Hidaka K."/>
        </authorList>
    </citation>
    <scope>NUCLEOTIDE SEQUENCE [LARGE SCALE GENOMIC DNA]</scope>
    <source>
        <strain evidence="1 2">NBRC 107630</strain>
    </source>
</reference>
<dbReference type="PANTHER" id="PTHR36932">
    <property type="entry name" value="CAPSULAR POLYSACCHARIDE BIOSYNTHESIS PROTEIN"/>
    <property type="match status" value="1"/>
</dbReference>
<sequence length="444" mass="49130">MFEALSVLYHALQESRLMFRERAALEQHQHKVLAQQLPWVAVHSPATAERFRRAGLPLSRWRELPPTSKAEMMADFDTLNTEGLHLADVLRVARQAESTRNFSPTLSGKRGPVAVGLSTGTSGTQGVFVTMAAERLAWAGVVLRHLLPDWPAGLLRTPPHRIAFLLRADNSLYRSVGSRRLHFHFLDILRPLPELAAELSAYQPTLLVGPPSVLRSLLEAGASAQPERVVSVAEVLEPDDEAALRAGFGPVVQVYQATEGLLGLPCPHGKLHLNEAHVHFDFEPLGGGYVRPIVTDLRRRTQPIIRHRLDDVLLLAQGCTCGLAARRIVSLAGRQDDALLLPNLQGNEITIWPDFLRGAMSQVVGLREYRVEQTGPRELRLPLEPLTLDTLQAAQEQVRVALSRQKVRIDELTLLVGPLLPAPAGVKQRRVSRSYKPKRSQADA</sequence>
<dbReference type="PANTHER" id="PTHR36932:SF1">
    <property type="entry name" value="CAPSULAR POLYSACCHARIDE BIOSYNTHESIS PROTEIN"/>
    <property type="match status" value="1"/>
</dbReference>
<comment type="caution">
    <text evidence="1">The sequence shown here is derived from an EMBL/GenBank/DDBJ whole genome shotgun (WGS) entry which is preliminary data.</text>
</comment>
<organism evidence="1 2">
    <name type="scientific">Deinococcus xinjiangensis</name>
    <dbReference type="NCBI Taxonomy" id="457454"/>
    <lineage>
        <taxon>Bacteria</taxon>
        <taxon>Thermotogati</taxon>
        <taxon>Deinococcota</taxon>
        <taxon>Deinococci</taxon>
        <taxon>Deinococcales</taxon>
        <taxon>Deinococcaceae</taxon>
        <taxon>Deinococcus</taxon>
    </lineage>
</organism>
<dbReference type="NCBIfam" id="TIGR02304">
    <property type="entry name" value="aden_form_hyp"/>
    <property type="match status" value="1"/>
</dbReference>
<proteinExistence type="predicted"/>
<dbReference type="EMBL" id="BAABRN010000054">
    <property type="protein sequence ID" value="GAA5503559.1"/>
    <property type="molecule type" value="Genomic_DNA"/>
</dbReference>
<dbReference type="Proteomes" id="UP001458946">
    <property type="component" value="Unassembled WGS sequence"/>
</dbReference>
<evidence type="ECO:0008006" key="3">
    <source>
        <dbReference type="Google" id="ProtNLM"/>
    </source>
</evidence>
<dbReference type="InterPro" id="IPR053158">
    <property type="entry name" value="CapK_Type1_Caps_Biosynth"/>
</dbReference>
<accession>A0ABP9VE97</accession>
<protein>
    <recommendedName>
        <fullName evidence="3">Adenylate-forming enzyme</fullName>
    </recommendedName>
</protein>
<dbReference type="RefSeq" id="WP_353543531.1">
    <property type="nucleotide sequence ID" value="NZ_BAABRN010000054.1"/>
</dbReference>
<evidence type="ECO:0000313" key="1">
    <source>
        <dbReference type="EMBL" id="GAA5503559.1"/>
    </source>
</evidence>
<dbReference type="Gene3D" id="3.40.50.12780">
    <property type="entry name" value="N-terminal domain of ligase-like"/>
    <property type="match status" value="1"/>
</dbReference>
<keyword evidence="2" id="KW-1185">Reference proteome</keyword>
<gene>
    <name evidence="1" type="ORF">Dxin01_03318</name>
</gene>
<dbReference type="InterPro" id="IPR012685">
    <property type="entry name" value="CHP02304_F390_synth-rel"/>
</dbReference>